<dbReference type="RefSeq" id="WP_265687583.1">
    <property type="nucleotide sequence ID" value="NZ_JAKRRX010000048.1"/>
</dbReference>
<gene>
    <name evidence="5" type="ORF">MD483_10185</name>
</gene>
<dbReference type="Proteomes" id="UP001155586">
    <property type="component" value="Unassembled WGS sequence"/>
</dbReference>
<dbReference type="InterPro" id="IPR018193">
    <property type="entry name" value="Glyc_kinase_flavodox-like_fold"/>
</dbReference>
<name>A0A9X3CEE4_9VIBR</name>
<dbReference type="PANTHER" id="PTHR21599">
    <property type="entry name" value="GLYCERATE KINASE"/>
    <property type="match status" value="1"/>
</dbReference>
<organism evidence="5 6">
    <name type="scientific">Vibrio paucivorans</name>
    <dbReference type="NCBI Taxonomy" id="2829489"/>
    <lineage>
        <taxon>Bacteria</taxon>
        <taxon>Pseudomonadati</taxon>
        <taxon>Pseudomonadota</taxon>
        <taxon>Gammaproteobacteria</taxon>
        <taxon>Vibrionales</taxon>
        <taxon>Vibrionaceae</taxon>
        <taxon>Vibrio</taxon>
    </lineage>
</organism>
<dbReference type="Gene3D" id="3.90.1510.10">
    <property type="entry name" value="Glycerate kinase, domain 2"/>
    <property type="match status" value="1"/>
</dbReference>
<protein>
    <submittedName>
        <fullName evidence="5">Glycerate kinase</fullName>
    </submittedName>
</protein>
<dbReference type="Gene3D" id="3.40.50.10350">
    <property type="entry name" value="Glycerate kinase, domain 1"/>
    <property type="match status" value="1"/>
</dbReference>
<comment type="caution">
    <text evidence="5">The sequence shown here is derived from an EMBL/GenBank/DDBJ whole genome shotgun (WGS) entry which is preliminary data.</text>
</comment>
<evidence type="ECO:0000256" key="4">
    <source>
        <dbReference type="PIRNR" id="PIRNR006078"/>
    </source>
</evidence>
<evidence type="ECO:0000313" key="5">
    <source>
        <dbReference type="EMBL" id="MCW8334192.1"/>
    </source>
</evidence>
<sequence>MKVVIAPDSFKESLTAKQVSDAIQSGMQRVWPTAEFVRVPVADGGEGTVQSLIDATKGRLVHVQVKGPENKPVEAFYGILGDNKTAVIEMAAASGLHHVPAHHRDPKMTTSYGTGELIRHALNQGMSRLIIGLGGSATNDAGVGMLAALGATFTQQNGESITLNGGGLTKLAAIDTSKLDARLKDCEILVACDVDNPMCGERGATAVFGPQKGATQDDIELLDQALHVFGELTEQATGVEVLNIPGAGAAGGMGAALLGFVNAQLKPGIEIVLDTVNLSNIVADADLVITGEGRIDSQTIFGKTPVGVAKVAKNYNLPVIALAGCTGAGYQAVYEHGIDSVFSAVPRPMAVEDAFKEADFNMADLAENVARLWQMSR</sequence>
<dbReference type="GO" id="GO:0031388">
    <property type="term" value="P:organic acid phosphorylation"/>
    <property type="evidence" value="ECO:0007669"/>
    <property type="project" value="UniProtKB-UniRule"/>
</dbReference>
<dbReference type="PIRSF" id="PIRSF006078">
    <property type="entry name" value="GlxK"/>
    <property type="match status" value="1"/>
</dbReference>
<evidence type="ECO:0000256" key="3">
    <source>
        <dbReference type="ARBA" id="ARBA00022777"/>
    </source>
</evidence>
<dbReference type="InterPro" id="IPR036129">
    <property type="entry name" value="Glycerate_kinase_sf"/>
</dbReference>
<keyword evidence="3 4" id="KW-0418">Kinase</keyword>
<proteinExistence type="inferred from homology"/>
<dbReference type="GO" id="GO:0008887">
    <property type="term" value="F:glycerate kinase activity"/>
    <property type="evidence" value="ECO:0007669"/>
    <property type="project" value="UniProtKB-UniRule"/>
</dbReference>
<dbReference type="EMBL" id="JAKRRX010000048">
    <property type="protein sequence ID" value="MCW8334192.1"/>
    <property type="molecule type" value="Genomic_DNA"/>
</dbReference>
<dbReference type="PANTHER" id="PTHR21599:SF0">
    <property type="entry name" value="GLYCERATE KINASE"/>
    <property type="match status" value="1"/>
</dbReference>
<keyword evidence="2 4" id="KW-0808">Transferase</keyword>
<dbReference type="InterPro" id="IPR018197">
    <property type="entry name" value="Glycerate_kinase_RE-like"/>
</dbReference>
<evidence type="ECO:0000313" key="6">
    <source>
        <dbReference type="Proteomes" id="UP001155586"/>
    </source>
</evidence>
<dbReference type="InterPro" id="IPR004381">
    <property type="entry name" value="Glycerate_kinase"/>
</dbReference>
<evidence type="ECO:0000256" key="2">
    <source>
        <dbReference type="ARBA" id="ARBA00022679"/>
    </source>
</evidence>
<comment type="similarity">
    <text evidence="1 4">Belongs to the glycerate kinase type-1 family.</text>
</comment>
<dbReference type="SUPFAM" id="SSF110738">
    <property type="entry name" value="Glycerate kinase I"/>
    <property type="match status" value="1"/>
</dbReference>
<dbReference type="AlphaFoldDB" id="A0A9X3CEE4"/>
<accession>A0A9X3CEE4</accession>
<keyword evidence="6" id="KW-1185">Reference proteome</keyword>
<dbReference type="Pfam" id="PF02595">
    <property type="entry name" value="Gly_kinase"/>
    <property type="match status" value="1"/>
</dbReference>
<reference evidence="5" key="1">
    <citation type="submission" date="2022-02" db="EMBL/GenBank/DDBJ databases">
        <title>Vibrio sp. nov., a new bacterium isolated from Bohai sea, China.</title>
        <authorList>
            <person name="Yuan Y."/>
        </authorList>
    </citation>
    <scope>NUCLEOTIDE SEQUENCE</scope>
    <source>
        <strain evidence="5">DBSS07</strain>
    </source>
</reference>
<evidence type="ECO:0000256" key="1">
    <source>
        <dbReference type="ARBA" id="ARBA00006284"/>
    </source>
</evidence>
<dbReference type="NCBIfam" id="TIGR00045">
    <property type="entry name" value="glycerate kinase"/>
    <property type="match status" value="1"/>
</dbReference>